<dbReference type="AlphaFoldDB" id="A0A088GFM0"/>
<evidence type="ECO:0000313" key="4">
    <source>
        <dbReference type="Proteomes" id="UP000029079"/>
    </source>
</evidence>
<reference evidence="3 4" key="1">
    <citation type="journal article" date="2014" name="Genome Announc.">
        <title>Complete Genome Sequences of Fish Pathogenic Weissella ceti Strains WS74 and WS105.</title>
        <authorList>
            <person name="Figueiredo H.C."/>
            <person name="Leal C.A."/>
            <person name="Dorella F.A."/>
            <person name="Carvalho A.F."/>
            <person name="Soares S.C."/>
            <person name="Pereira F.L."/>
            <person name="Azevedo V.A."/>
        </authorList>
    </citation>
    <scope>NUCLEOTIDE SEQUENCE [LARGE SCALE GENOMIC DNA]</scope>
    <source>
        <strain evidence="3 4">WS74</strain>
    </source>
</reference>
<accession>A0A088GFM0</accession>
<keyword evidence="1" id="KW-0472">Membrane</keyword>
<dbReference type="Proteomes" id="UP000029079">
    <property type="component" value="Chromosome"/>
</dbReference>
<reference evidence="4" key="2">
    <citation type="submission" date="2014-08" db="EMBL/GenBank/DDBJ databases">
        <title>Complete genome of Weissella ceti strain WS74 isolated from diseased rainbow trout in Brazil.</title>
        <authorList>
            <person name="Figueiredo H.C.P."/>
            <person name="Leal C.A.G."/>
            <person name="Pereira F.L."/>
            <person name="Soares S.C."/>
            <person name="Dorella F.A."/>
            <person name="Carvalho A.F."/>
            <person name="Azevedo V.A.C."/>
        </authorList>
    </citation>
    <scope>NUCLEOTIDE SEQUENCE [LARGE SCALE GENOMIC DNA]</scope>
    <source>
        <strain evidence="4">WS74</strain>
    </source>
</reference>
<proteinExistence type="predicted"/>
<feature type="transmembrane region" description="Helical" evidence="1">
    <location>
        <begin position="104"/>
        <end position="123"/>
    </location>
</feature>
<dbReference type="STRING" id="759620.WS105_0681"/>
<name>A0A088GFM0_9LACO</name>
<feature type="transmembrane region" description="Helical" evidence="1">
    <location>
        <begin position="44"/>
        <end position="65"/>
    </location>
</feature>
<feature type="transmembrane region" description="Helical" evidence="1">
    <location>
        <begin position="77"/>
        <end position="98"/>
    </location>
</feature>
<dbReference type="RefSeq" id="WP_038536191.1">
    <property type="nucleotide sequence ID" value="NZ_CP009223.1"/>
</dbReference>
<organism evidence="3 4">
    <name type="scientific">Weissella ceti</name>
    <dbReference type="NCBI Taxonomy" id="759620"/>
    <lineage>
        <taxon>Bacteria</taxon>
        <taxon>Bacillati</taxon>
        <taxon>Bacillota</taxon>
        <taxon>Bacilli</taxon>
        <taxon>Lactobacillales</taxon>
        <taxon>Lactobacillaceae</taxon>
        <taxon>Weissella</taxon>
    </lineage>
</organism>
<gene>
    <name evidence="3" type="ORF">WS74_0621</name>
</gene>
<keyword evidence="2" id="KW-0732">Signal</keyword>
<keyword evidence="1" id="KW-1133">Transmembrane helix</keyword>
<evidence type="ECO:0000313" key="3">
    <source>
        <dbReference type="EMBL" id="AIM62873.1"/>
    </source>
</evidence>
<dbReference type="KEGG" id="wct:WS74_0621"/>
<feature type="signal peptide" evidence="2">
    <location>
        <begin position="1"/>
        <end position="20"/>
    </location>
</feature>
<keyword evidence="4" id="KW-1185">Reference proteome</keyword>
<feature type="chain" id="PRO_5001837274" evidence="2">
    <location>
        <begin position="21"/>
        <end position="155"/>
    </location>
</feature>
<evidence type="ECO:0000256" key="2">
    <source>
        <dbReference type="SAM" id="SignalP"/>
    </source>
</evidence>
<dbReference type="EMBL" id="CP009223">
    <property type="protein sequence ID" value="AIM62873.1"/>
    <property type="molecule type" value="Genomic_DNA"/>
</dbReference>
<sequence>MSILILLAIILGLIAIMAFAASMGSSSNGDVSSNVVLRHPSLEITENVSLGFSATTFFFGSIVMFMRKDFQNAIKYLFIKVVFAIALILCYSMPMAYVETTNVLLFYVCVLSFLFHLALGAYYDRAYASSLISLGYVPSTSEDEKMLILTKVKIK</sequence>
<keyword evidence="1" id="KW-0812">Transmembrane</keyword>
<evidence type="ECO:0000256" key="1">
    <source>
        <dbReference type="SAM" id="Phobius"/>
    </source>
</evidence>
<protein>
    <submittedName>
        <fullName evidence="3">Uncharacterized protein</fullName>
    </submittedName>
</protein>